<sequence length="344" mass="39183">MSAPSQSVFGCGSDFNTPSDVELNSFDRAPSPWDIWPSSYLLSQSTAAEDRTALTYTNKEWPEVSLLTSTPVVASPKMYPGLDTSSTTDEMTVGHDTDRERSTTQKSLLGSSVVASKRTAEYTFTKELCKRSKKMSLKTENEDKNADALDDEDVRIGGSRDSMLGFACPFYRRDPRMYRECMYRKLTRIRDVKQHIQRRHTPASSCPVCYSTFPSTKEGAEHIRKRRCQPREVASLNFVNGISIEAQEQLKHRVDRTVTAEKQWYEVWDILFKGVPRPDKAYLGTVMEETVSMMRDFWKQEGVQAGTEFLQGHGVSFDGVADVQQLMVGFFDHVHTQFEMQTRQ</sequence>
<dbReference type="PANTHER" id="PTHR38166:SF1">
    <property type="entry name" value="C2H2-TYPE DOMAIN-CONTAINING PROTEIN"/>
    <property type="match status" value="1"/>
</dbReference>
<dbReference type="PANTHER" id="PTHR38166">
    <property type="entry name" value="C2H2-TYPE DOMAIN-CONTAINING PROTEIN-RELATED"/>
    <property type="match status" value="1"/>
</dbReference>
<accession>A0A084AHC7</accession>
<feature type="compositionally biased region" description="Basic and acidic residues" evidence="1">
    <location>
        <begin position="92"/>
        <end position="103"/>
    </location>
</feature>
<dbReference type="Proteomes" id="UP000028045">
    <property type="component" value="Unassembled WGS sequence"/>
</dbReference>
<dbReference type="HOGENOM" id="CLU_769812_0_0_1"/>
<dbReference type="AlphaFoldDB" id="A0A084AHC7"/>
<feature type="region of interest" description="Disordered" evidence="1">
    <location>
        <begin position="77"/>
        <end position="105"/>
    </location>
</feature>
<evidence type="ECO:0000313" key="2">
    <source>
        <dbReference type="EMBL" id="KEY64706.1"/>
    </source>
</evidence>
<evidence type="ECO:0000256" key="1">
    <source>
        <dbReference type="SAM" id="MobiDB-lite"/>
    </source>
</evidence>
<reference evidence="2 3" key="1">
    <citation type="journal article" date="2014" name="BMC Genomics">
        <title>Comparative genome sequencing reveals chemotype-specific gene clusters in the toxigenic black mold Stachybotrys.</title>
        <authorList>
            <person name="Semeiks J."/>
            <person name="Borek D."/>
            <person name="Otwinowski Z."/>
            <person name="Grishin N.V."/>
        </authorList>
    </citation>
    <scope>NUCLEOTIDE SEQUENCE [LARGE SCALE GENOMIC DNA]</scope>
    <source>
        <strain evidence="3">CBS 109288 / IBT 7711</strain>
    </source>
</reference>
<gene>
    <name evidence="2" type="ORF">S7711_02905</name>
</gene>
<dbReference type="EMBL" id="KL648731">
    <property type="protein sequence ID" value="KEY64706.1"/>
    <property type="molecule type" value="Genomic_DNA"/>
</dbReference>
<evidence type="ECO:0000313" key="3">
    <source>
        <dbReference type="Proteomes" id="UP000028045"/>
    </source>
</evidence>
<organism evidence="2 3">
    <name type="scientific">Stachybotrys chartarum (strain CBS 109288 / IBT 7711)</name>
    <name type="common">Toxic black mold</name>
    <name type="synonym">Stilbospora chartarum</name>
    <dbReference type="NCBI Taxonomy" id="1280523"/>
    <lineage>
        <taxon>Eukaryota</taxon>
        <taxon>Fungi</taxon>
        <taxon>Dikarya</taxon>
        <taxon>Ascomycota</taxon>
        <taxon>Pezizomycotina</taxon>
        <taxon>Sordariomycetes</taxon>
        <taxon>Hypocreomycetidae</taxon>
        <taxon>Hypocreales</taxon>
        <taxon>Stachybotryaceae</taxon>
        <taxon>Stachybotrys</taxon>
    </lineage>
</organism>
<evidence type="ECO:0008006" key="4">
    <source>
        <dbReference type="Google" id="ProtNLM"/>
    </source>
</evidence>
<protein>
    <recommendedName>
        <fullName evidence="4">C2H2-type domain-containing protein</fullName>
    </recommendedName>
</protein>
<keyword evidence="3" id="KW-1185">Reference proteome</keyword>
<name>A0A084AHC7_STACB</name>
<proteinExistence type="predicted"/>
<dbReference type="OrthoDB" id="3521097at2759"/>